<feature type="domain" description="Outer membrane protein beta-barrel" evidence="10">
    <location>
        <begin position="378"/>
        <end position="785"/>
    </location>
</feature>
<accession>A0A9W6B8M1</accession>
<evidence type="ECO:0000256" key="2">
    <source>
        <dbReference type="ARBA" id="ARBA00022448"/>
    </source>
</evidence>
<dbReference type="Proteomes" id="UP001143545">
    <property type="component" value="Unassembled WGS sequence"/>
</dbReference>
<keyword evidence="6" id="KW-0472">Membrane</keyword>
<evidence type="ECO:0000259" key="10">
    <source>
        <dbReference type="Pfam" id="PF14905"/>
    </source>
</evidence>
<evidence type="ECO:0000256" key="5">
    <source>
        <dbReference type="ARBA" id="ARBA00022729"/>
    </source>
</evidence>
<evidence type="ECO:0000256" key="4">
    <source>
        <dbReference type="ARBA" id="ARBA00022692"/>
    </source>
</evidence>
<reference evidence="11" key="1">
    <citation type="submission" date="2022-07" db="EMBL/GenBank/DDBJ databases">
        <title>Taxonomy of Novel Oxalotrophic and Methylotrophic Bacteria.</title>
        <authorList>
            <person name="Sahin N."/>
            <person name="Tani A."/>
        </authorList>
    </citation>
    <scope>NUCLEOTIDE SEQUENCE</scope>
    <source>
        <strain evidence="11">AM327</strain>
    </source>
</reference>
<evidence type="ECO:0000256" key="3">
    <source>
        <dbReference type="ARBA" id="ARBA00022452"/>
    </source>
</evidence>
<dbReference type="InterPro" id="IPR037066">
    <property type="entry name" value="Plug_dom_sf"/>
</dbReference>
<dbReference type="GO" id="GO:0009279">
    <property type="term" value="C:cell outer membrane"/>
    <property type="evidence" value="ECO:0007669"/>
    <property type="project" value="UniProtKB-SubCell"/>
</dbReference>
<keyword evidence="12" id="KW-1185">Reference proteome</keyword>
<dbReference type="InterPro" id="IPR008969">
    <property type="entry name" value="CarboxyPept-like_regulatory"/>
</dbReference>
<dbReference type="Pfam" id="PF07715">
    <property type="entry name" value="Plug"/>
    <property type="match status" value="1"/>
</dbReference>
<dbReference type="EMBL" id="BRVP01000012">
    <property type="protein sequence ID" value="GLB52933.1"/>
    <property type="molecule type" value="Genomic_DNA"/>
</dbReference>
<dbReference type="GO" id="GO:0044718">
    <property type="term" value="P:siderophore transmembrane transport"/>
    <property type="evidence" value="ECO:0007669"/>
    <property type="project" value="TreeGrafter"/>
</dbReference>
<evidence type="ECO:0000256" key="8">
    <source>
        <dbReference type="SAM" id="SignalP"/>
    </source>
</evidence>
<feature type="domain" description="TonB-dependent receptor plug" evidence="9">
    <location>
        <begin position="139"/>
        <end position="212"/>
    </location>
</feature>
<keyword evidence="7" id="KW-0998">Cell outer membrane</keyword>
<evidence type="ECO:0000256" key="6">
    <source>
        <dbReference type="ARBA" id="ARBA00023136"/>
    </source>
</evidence>
<comment type="caution">
    <text evidence="11">The sequence shown here is derived from an EMBL/GenBank/DDBJ whole genome shotgun (WGS) entry which is preliminary data.</text>
</comment>
<comment type="subcellular location">
    <subcellularLocation>
        <location evidence="1">Cell outer membrane</location>
        <topology evidence="1">Multi-pass membrane protein</topology>
    </subcellularLocation>
</comment>
<feature type="chain" id="PRO_5040957167" evidence="8">
    <location>
        <begin position="19"/>
        <end position="791"/>
    </location>
</feature>
<evidence type="ECO:0000256" key="7">
    <source>
        <dbReference type="ARBA" id="ARBA00023237"/>
    </source>
</evidence>
<feature type="signal peptide" evidence="8">
    <location>
        <begin position="1"/>
        <end position="18"/>
    </location>
</feature>
<dbReference type="Gene3D" id="2.60.40.1120">
    <property type="entry name" value="Carboxypeptidase-like, regulatory domain"/>
    <property type="match status" value="1"/>
</dbReference>
<proteinExistence type="predicted"/>
<dbReference type="RefSeq" id="WP_281754519.1">
    <property type="nucleotide sequence ID" value="NZ_BRVP01000012.1"/>
</dbReference>
<keyword evidence="5 8" id="KW-0732">Signal</keyword>
<dbReference type="AlphaFoldDB" id="A0A9W6B8M1"/>
<dbReference type="GO" id="GO:0015344">
    <property type="term" value="F:siderophore uptake transmembrane transporter activity"/>
    <property type="evidence" value="ECO:0007669"/>
    <property type="project" value="TreeGrafter"/>
</dbReference>
<dbReference type="InterPro" id="IPR012910">
    <property type="entry name" value="Plug_dom"/>
</dbReference>
<evidence type="ECO:0000313" key="11">
    <source>
        <dbReference type="EMBL" id="GLB52933.1"/>
    </source>
</evidence>
<gene>
    <name evidence="11" type="ORF">NBRC110019_19730</name>
</gene>
<dbReference type="InterPro" id="IPR039426">
    <property type="entry name" value="TonB-dep_rcpt-like"/>
</dbReference>
<organism evidence="11 12">
    <name type="scientific">Neptunitalea chrysea</name>
    <dbReference type="NCBI Taxonomy" id="1647581"/>
    <lineage>
        <taxon>Bacteria</taxon>
        <taxon>Pseudomonadati</taxon>
        <taxon>Bacteroidota</taxon>
        <taxon>Flavobacteriia</taxon>
        <taxon>Flavobacteriales</taxon>
        <taxon>Flavobacteriaceae</taxon>
        <taxon>Neptunitalea</taxon>
    </lineage>
</organism>
<dbReference type="PANTHER" id="PTHR30069:SF29">
    <property type="entry name" value="HEMOGLOBIN AND HEMOGLOBIN-HAPTOGLOBIN-BINDING PROTEIN 1-RELATED"/>
    <property type="match status" value="1"/>
</dbReference>
<dbReference type="Pfam" id="PF14905">
    <property type="entry name" value="OMP_b-brl_3"/>
    <property type="match status" value="1"/>
</dbReference>
<dbReference type="InterPro" id="IPR041700">
    <property type="entry name" value="OMP_b-brl_3"/>
</dbReference>
<sequence length="791" mass="89974">MKSYFLLFALLTSLVSFGQKSTIKGLVVDKNTNESILYAEVTVSAVTNDTITYGAITNEKGFFQIKNVPYGTYIFNASFLGFSKVQKEIVVTNKVTNLETIFLEQGAENLDEVVVTKTKAAIQYKVDRQIINAASFPEATVAVDLLKNVPSLQVDVTGEVTYRGDGTFKVYINGHPVPNGTEKLQQIPAEQIDHIEVITNPSSEFSAEGTAGIIQIILKKTRLEGYAINVTASTSTLGSYYGNASIDKKTDKSGWYINVNGGRRFWNKIDHDIRQSATDNELLYATHLVKTSKRGNKRIELETGFNYDITDKDYIDVAFNIEPIKNQSSNLSNGWVSTEVYENTNLIEDGYYDLISSYKNKYGYYGGSLSYNHFFNEDKSHKLIFDGSISNYMSPYEEAFVDTKVYETETQQIGSQNYEKNELMISGKFTYEHPFSETTLFKIGADVDIDNIPEIGTENGMYVDGNLIPFSNQRSNQIIDYSRTIYSGFTNFSSSYKKFEYKLGLRTEYEHTKSNYTYINSNGSTVYEPASYNRTKLFPSAYLLYNWNDDLQLTASYSRRIERPGYFSLVPVFQYSTVTSYYQGNADILPTYINAYEIAYKQNWTDTDYLSIQAFHNVKNGVSTSYNYTYEDGTIISKEQNVGDSYSTGIEFMGNMKPVKWWQTNLSLSLFNYKLDVDFEDTKYTQEQFNYNVKFNNTFTISDDFSIQSNSYFYGDSKGAQNYSKGAWFTSIGVNKSFLKDSWKVNLSGDNIFNTRVLRNTTTGDGFSNYSKMVFSPKVTLKVSYTFDNQN</sequence>
<dbReference type="Gene3D" id="2.170.130.10">
    <property type="entry name" value="TonB-dependent receptor, plug domain"/>
    <property type="match status" value="1"/>
</dbReference>
<dbReference type="InterPro" id="IPR036942">
    <property type="entry name" value="Beta-barrel_TonB_sf"/>
</dbReference>
<evidence type="ECO:0000256" key="1">
    <source>
        <dbReference type="ARBA" id="ARBA00004571"/>
    </source>
</evidence>
<evidence type="ECO:0000259" key="9">
    <source>
        <dbReference type="Pfam" id="PF07715"/>
    </source>
</evidence>
<dbReference type="SUPFAM" id="SSF49464">
    <property type="entry name" value="Carboxypeptidase regulatory domain-like"/>
    <property type="match status" value="1"/>
</dbReference>
<keyword evidence="11" id="KW-0675">Receptor</keyword>
<dbReference type="Pfam" id="PF13715">
    <property type="entry name" value="CarbopepD_reg_2"/>
    <property type="match status" value="1"/>
</dbReference>
<evidence type="ECO:0000313" key="12">
    <source>
        <dbReference type="Proteomes" id="UP001143545"/>
    </source>
</evidence>
<keyword evidence="3" id="KW-1134">Transmembrane beta strand</keyword>
<dbReference type="SUPFAM" id="SSF56935">
    <property type="entry name" value="Porins"/>
    <property type="match status" value="1"/>
</dbReference>
<keyword evidence="2" id="KW-0813">Transport</keyword>
<keyword evidence="4" id="KW-0812">Transmembrane</keyword>
<protein>
    <submittedName>
        <fullName evidence="11">TonB-dependent receptor</fullName>
    </submittedName>
</protein>
<dbReference type="PANTHER" id="PTHR30069">
    <property type="entry name" value="TONB-DEPENDENT OUTER MEMBRANE RECEPTOR"/>
    <property type="match status" value="1"/>
</dbReference>
<dbReference type="Gene3D" id="2.40.170.20">
    <property type="entry name" value="TonB-dependent receptor, beta-barrel domain"/>
    <property type="match status" value="1"/>
</dbReference>
<name>A0A9W6B8M1_9FLAO</name>